<evidence type="ECO:0000313" key="5">
    <source>
        <dbReference type="Proteomes" id="UP000224563"/>
    </source>
</evidence>
<dbReference type="GO" id="GO:0006753">
    <property type="term" value="P:nucleoside phosphate metabolic process"/>
    <property type="evidence" value="ECO:0007669"/>
    <property type="project" value="TreeGrafter"/>
</dbReference>
<dbReference type="CDD" id="cd03424">
    <property type="entry name" value="NUDIX_ADPRase_Nudt5_UGPPase_Nudt14"/>
    <property type="match status" value="1"/>
</dbReference>
<dbReference type="InterPro" id="IPR015797">
    <property type="entry name" value="NUDIX_hydrolase-like_dom_sf"/>
</dbReference>
<dbReference type="GO" id="GO:0019693">
    <property type="term" value="P:ribose phosphate metabolic process"/>
    <property type="evidence" value="ECO:0007669"/>
    <property type="project" value="TreeGrafter"/>
</dbReference>
<dbReference type="SUPFAM" id="SSF55811">
    <property type="entry name" value="Nudix"/>
    <property type="match status" value="1"/>
</dbReference>
<dbReference type="Gene3D" id="3.90.79.10">
    <property type="entry name" value="Nucleoside Triphosphate Pyrophosphohydrolase"/>
    <property type="match status" value="1"/>
</dbReference>
<feature type="domain" description="Nudix hydrolase" evidence="3">
    <location>
        <begin position="49"/>
        <end position="180"/>
    </location>
</feature>
<accession>A0A2G3E0T4</accession>
<dbReference type="PRINTS" id="PR00502">
    <property type="entry name" value="NUDIXFAMILY"/>
</dbReference>
<evidence type="ECO:0000259" key="3">
    <source>
        <dbReference type="PROSITE" id="PS51462"/>
    </source>
</evidence>
<organism evidence="4 5">
    <name type="scientific">Agathobacter ruminis</name>
    <dbReference type="NCBI Taxonomy" id="1712665"/>
    <lineage>
        <taxon>Bacteria</taxon>
        <taxon>Bacillati</taxon>
        <taxon>Bacillota</taxon>
        <taxon>Clostridia</taxon>
        <taxon>Lachnospirales</taxon>
        <taxon>Lachnospiraceae</taxon>
        <taxon>Agathobacter</taxon>
    </lineage>
</organism>
<dbReference type="PANTHER" id="PTHR11839">
    <property type="entry name" value="UDP/ADP-SUGAR PYROPHOSPHATASE"/>
    <property type="match status" value="1"/>
</dbReference>
<gene>
    <name evidence="4" type="ORF">CSX02_10770</name>
</gene>
<dbReference type="PANTHER" id="PTHR11839:SF1">
    <property type="entry name" value="ADP-SUGAR PYROPHOSPHATASE"/>
    <property type="match status" value="1"/>
</dbReference>
<keyword evidence="1 2" id="KW-0378">Hydrolase</keyword>
<dbReference type="EMBL" id="PDYG01000105">
    <property type="protein sequence ID" value="PHU36896.1"/>
    <property type="molecule type" value="Genomic_DNA"/>
</dbReference>
<dbReference type="PROSITE" id="PS51462">
    <property type="entry name" value="NUDIX"/>
    <property type="match status" value="1"/>
</dbReference>
<reference evidence="4 5" key="2">
    <citation type="submission" date="2017-10" db="EMBL/GenBank/DDBJ databases">
        <authorList>
            <person name="Banno H."/>
            <person name="Chua N.-H."/>
        </authorList>
    </citation>
    <scope>NUCLEOTIDE SEQUENCE [LARGE SCALE GENOMIC DNA]</scope>
    <source>
        <strain evidence="4 5">JK623</strain>
    </source>
</reference>
<keyword evidence="5" id="KW-1185">Reference proteome</keyword>
<dbReference type="RefSeq" id="WP_099386684.1">
    <property type="nucleotide sequence ID" value="NZ_JANSWH010000044.1"/>
</dbReference>
<name>A0A2G3E0T4_9FIRM</name>
<proteinExistence type="inferred from homology"/>
<reference evidence="4 5" key="1">
    <citation type="submission" date="2017-10" db="EMBL/GenBank/DDBJ databases">
        <title>Resolving the taxonomy of Roseburia spp., Eubacterium rectale and Agathobacter spp. through phylogenomic analysis.</title>
        <authorList>
            <person name="Sheridan P.O."/>
            <person name="Walker A.W."/>
            <person name="Duncan S.H."/>
            <person name="Scott K.P."/>
            <person name="Toole P.W.O."/>
            <person name="Luis P."/>
            <person name="Flint H.J."/>
        </authorList>
    </citation>
    <scope>NUCLEOTIDE SEQUENCE [LARGE SCALE GENOMIC DNA]</scope>
    <source>
        <strain evidence="4 5">JK623</strain>
    </source>
</reference>
<dbReference type="GO" id="GO:0016462">
    <property type="term" value="F:pyrophosphatase activity"/>
    <property type="evidence" value="ECO:0007669"/>
    <property type="project" value="UniProtKB-ARBA"/>
</dbReference>
<dbReference type="InterPro" id="IPR020476">
    <property type="entry name" value="Nudix_hydrolase"/>
</dbReference>
<comment type="caution">
    <text evidence="4">The sequence shown here is derived from an EMBL/GenBank/DDBJ whole genome shotgun (WGS) entry which is preliminary data.</text>
</comment>
<comment type="similarity">
    <text evidence="2">Belongs to the Nudix hydrolase family.</text>
</comment>
<dbReference type="PROSITE" id="PS00893">
    <property type="entry name" value="NUDIX_BOX"/>
    <property type="match status" value="1"/>
</dbReference>
<protein>
    <submittedName>
        <fullName evidence="4">ADP-ribose pyrophosphatase</fullName>
    </submittedName>
</protein>
<dbReference type="AlphaFoldDB" id="A0A2G3E0T4"/>
<dbReference type="Pfam" id="PF00293">
    <property type="entry name" value="NUDIX"/>
    <property type="match status" value="1"/>
</dbReference>
<dbReference type="InterPro" id="IPR020084">
    <property type="entry name" value="NUDIX_hydrolase_CS"/>
</dbReference>
<evidence type="ECO:0000256" key="2">
    <source>
        <dbReference type="RuleBase" id="RU003476"/>
    </source>
</evidence>
<evidence type="ECO:0000313" key="4">
    <source>
        <dbReference type="EMBL" id="PHU36896.1"/>
    </source>
</evidence>
<dbReference type="Proteomes" id="UP000224563">
    <property type="component" value="Unassembled WGS sequence"/>
</dbReference>
<sequence length="206" mass="23721">MEFRKLTKVDGGAHICRYDLEYETQDHRVKKYEIVSRDQGLRGLEDLQRWHSTTVVIIGISEDNDRILLNREYRMALGDWVYNFPSGLVDEDETPTEAAARELKEETGLTLERRIVRLRSSYNAVGLTNESSSCVLAVVSGEIQESDSSFEEIEAHWYTKSEVKDLLKYHKMSARAQLFCFGWAYGDLSINKLAEESDEYGDGHLR</sequence>
<dbReference type="InterPro" id="IPR000086">
    <property type="entry name" value="NUDIX_hydrolase_dom"/>
</dbReference>
<evidence type="ECO:0000256" key="1">
    <source>
        <dbReference type="ARBA" id="ARBA00022801"/>
    </source>
</evidence>